<dbReference type="InterPro" id="IPR000120">
    <property type="entry name" value="Amidase"/>
</dbReference>
<name>A0A1H6D922_9GAMM</name>
<reference evidence="3 4" key="1">
    <citation type="submission" date="2016-10" db="EMBL/GenBank/DDBJ databases">
        <authorList>
            <person name="de Groot N.N."/>
        </authorList>
    </citation>
    <scope>NUCLEOTIDE SEQUENCE [LARGE SCALE GENOMIC DNA]</scope>
    <source>
        <strain evidence="3 4">DSM 22012</strain>
    </source>
</reference>
<evidence type="ECO:0000313" key="3">
    <source>
        <dbReference type="EMBL" id="SEG81624.1"/>
    </source>
</evidence>
<dbReference type="InterPro" id="IPR036928">
    <property type="entry name" value="AS_sf"/>
</dbReference>
<protein>
    <submittedName>
        <fullName evidence="3">Amidase</fullName>
    </submittedName>
</protein>
<dbReference type="PANTHER" id="PTHR11895">
    <property type="entry name" value="TRANSAMIDASE"/>
    <property type="match status" value="1"/>
</dbReference>
<dbReference type="PROSITE" id="PS00571">
    <property type="entry name" value="AMIDASES"/>
    <property type="match status" value="1"/>
</dbReference>
<evidence type="ECO:0000313" key="4">
    <source>
        <dbReference type="Proteomes" id="UP000236745"/>
    </source>
</evidence>
<dbReference type="AlphaFoldDB" id="A0A1H6D922"/>
<dbReference type="Gene3D" id="3.90.1300.10">
    <property type="entry name" value="Amidase signature (AS) domain"/>
    <property type="match status" value="1"/>
</dbReference>
<dbReference type="Proteomes" id="UP000236745">
    <property type="component" value="Unassembled WGS sequence"/>
</dbReference>
<sequence length="382" mass="39632">MGKSMTIVIQPLALGSEGPDIMVKDTIDVAGYQTRAGSRALEQVEPAQSHAEVVHRLLDAGWHINGKTNLHELAFGTTGINHWTGTPENPCFPDRVPGGSSSGSAAAVAAGLCQAALGTDTGGSIRTPAACCGVFGLKPSFGRVSREGVMPAQTSLDCVGPFARDMATLISVMQVLCGDFAELPDVSDARIGVVNIAAEEINPEVKAVVENALSGSEMRAKSVDLPNMVAAYDAGMTVINRESWVASGDWVGTGLVGEDVAQRLLAASQTTDAELEQAEALRQVFTAEVDAALECCEVLALPTMPDYPAPLSEAGDTRALLGMTRFVRPFNLSGHPAITIPLVSAAGLPVGLQLVAARGADELLCAVASAIASRISTRAEVE</sequence>
<dbReference type="InterPro" id="IPR020556">
    <property type="entry name" value="Amidase_CS"/>
</dbReference>
<dbReference type="EMBL" id="FNVQ01000005">
    <property type="protein sequence ID" value="SEG81624.1"/>
    <property type="molecule type" value="Genomic_DNA"/>
</dbReference>
<keyword evidence="4" id="KW-1185">Reference proteome</keyword>
<organism evidence="3 4">
    <name type="scientific">Marinobacterium lutimaris</name>
    <dbReference type="NCBI Taxonomy" id="568106"/>
    <lineage>
        <taxon>Bacteria</taxon>
        <taxon>Pseudomonadati</taxon>
        <taxon>Pseudomonadota</taxon>
        <taxon>Gammaproteobacteria</taxon>
        <taxon>Oceanospirillales</taxon>
        <taxon>Oceanospirillaceae</taxon>
        <taxon>Marinobacterium</taxon>
    </lineage>
</organism>
<dbReference type="InterPro" id="IPR023631">
    <property type="entry name" value="Amidase_dom"/>
</dbReference>
<feature type="domain" description="Amidase" evidence="2">
    <location>
        <begin position="21"/>
        <end position="365"/>
    </location>
</feature>
<dbReference type="SUPFAM" id="SSF75304">
    <property type="entry name" value="Amidase signature (AS) enzymes"/>
    <property type="match status" value="1"/>
</dbReference>
<dbReference type="PANTHER" id="PTHR11895:SF7">
    <property type="entry name" value="GLUTAMYL-TRNA(GLN) AMIDOTRANSFERASE SUBUNIT A, MITOCHONDRIAL"/>
    <property type="match status" value="1"/>
</dbReference>
<gene>
    <name evidence="3" type="ORF">SAMN05444390_105227</name>
</gene>
<accession>A0A1H6D922</accession>
<comment type="similarity">
    <text evidence="1">Belongs to the amidase family.</text>
</comment>
<evidence type="ECO:0000256" key="1">
    <source>
        <dbReference type="ARBA" id="ARBA00009199"/>
    </source>
</evidence>
<evidence type="ECO:0000259" key="2">
    <source>
        <dbReference type="Pfam" id="PF01425"/>
    </source>
</evidence>
<proteinExistence type="inferred from homology"/>
<dbReference type="GO" id="GO:0003824">
    <property type="term" value="F:catalytic activity"/>
    <property type="evidence" value="ECO:0007669"/>
    <property type="project" value="InterPro"/>
</dbReference>
<dbReference type="Pfam" id="PF01425">
    <property type="entry name" value="Amidase"/>
    <property type="match status" value="1"/>
</dbReference>